<dbReference type="Gene3D" id="3.40.50.1820">
    <property type="entry name" value="alpha/beta hydrolase"/>
    <property type="match status" value="1"/>
</dbReference>
<gene>
    <name evidence="15" type="primary">pip</name>
    <name evidence="15" type="ORF">OA238_c44640</name>
</gene>
<evidence type="ECO:0000259" key="14">
    <source>
        <dbReference type="Pfam" id="PF00561"/>
    </source>
</evidence>
<dbReference type="GO" id="GO:0006508">
    <property type="term" value="P:proteolysis"/>
    <property type="evidence" value="ECO:0007669"/>
    <property type="project" value="UniProtKB-KW"/>
</dbReference>
<organism evidence="15 16">
    <name type="scientific">Octadecabacter arcticus 238</name>
    <dbReference type="NCBI Taxonomy" id="391616"/>
    <lineage>
        <taxon>Bacteria</taxon>
        <taxon>Pseudomonadati</taxon>
        <taxon>Pseudomonadota</taxon>
        <taxon>Alphaproteobacteria</taxon>
        <taxon>Rhodobacterales</taxon>
        <taxon>Roseobacteraceae</taxon>
        <taxon>Octadecabacter</taxon>
    </lineage>
</organism>
<dbReference type="eggNOG" id="COG0596">
    <property type="taxonomic scope" value="Bacteria"/>
</dbReference>
<evidence type="ECO:0000256" key="5">
    <source>
        <dbReference type="ARBA" id="ARBA00021843"/>
    </source>
</evidence>
<dbReference type="HOGENOM" id="CLU_043739_2_2_5"/>
<dbReference type="PRINTS" id="PR00793">
    <property type="entry name" value="PROAMNOPTASE"/>
</dbReference>
<dbReference type="NCBIfam" id="TIGR01249">
    <property type="entry name" value="pro_imino_pep_1"/>
    <property type="match status" value="1"/>
</dbReference>
<keyword evidence="6 11" id="KW-0031">Aminopeptidase</keyword>
<evidence type="ECO:0000256" key="2">
    <source>
        <dbReference type="ARBA" id="ARBA00004496"/>
    </source>
</evidence>
<evidence type="ECO:0000313" key="16">
    <source>
        <dbReference type="Proteomes" id="UP000004688"/>
    </source>
</evidence>
<feature type="domain" description="AB hydrolase-1" evidence="14">
    <location>
        <begin position="58"/>
        <end position="316"/>
    </location>
</feature>
<dbReference type="InterPro" id="IPR000073">
    <property type="entry name" value="AB_hydrolase_1"/>
</dbReference>
<evidence type="ECO:0000256" key="8">
    <source>
        <dbReference type="ARBA" id="ARBA00022670"/>
    </source>
</evidence>
<protein>
    <recommendedName>
        <fullName evidence="5 11">Proline iminopeptidase</fullName>
        <shortName evidence="11">PIP</shortName>
        <ecNumber evidence="4 11">3.4.11.5</ecNumber>
    </recommendedName>
    <alternativeName>
        <fullName evidence="10 11">Prolyl aminopeptidase</fullName>
    </alternativeName>
</protein>
<reference evidence="15 16" key="1">
    <citation type="journal article" date="2013" name="PLoS ONE">
        <title>Poles Apart: Arctic and Antarctic Octadecabacter strains Share High Genome Plasticity and a New Type of Xanthorhodopsin.</title>
        <authorList>
            <person name="Vollmers J."/>
            <person name="Voget S."/>
            <person name="Dietrich S."/>
            <person name="Gollnow K."/>
            <person name="Smits M."/>
            <person name="Meyer K."/>
            <person name="Brinkhoff T."/>
            <person name="Simon M."/>
            <person name="Daniel R."/>
        </authorList>
    </citation>
    <scope>NUCLEOTIDE SEQUENCE [LARGE SCALE GENOMIC DNA]</scope>
    <source>
        <strain evidence="15 16">238</strain>
    </source>
</reference>
<keyword evidence="9 11" id="KW-0378">Hydrolase</keyword>
<evidence type="ECO:0000256" key="4">
    <source>
        <dbReference type="ARBA" id="ARBA00012568"/>
    </source>
</evidence>
<dbReference type="GO" id="GO:0004177">
    <property type="term" value="F:aminopeptidase activity"/>
    <property type="evidence" value="ECO:0007669"/>
    <property type="project" value="UniProtKB-UniRule"/>
</dbReference>
<keyword evidence="8 11" id="KW-0645">Protease</keyword>
<evidence type="ECO:0000256" key="13">
    <source>
        <dbReference type="RuleBase" id="RU003421"/>
    </source>
</evidence>
<dbReference type="Proteomes" id="UP000004688">
    <property type="component" value="Chromosome"/>
</dbReference>
<evidence type="ECO:0000256" key="6">
    <source>
        <dbReference type="ARBA" id="ARBA00022438"/>
    </source>
</evidence>
<dbReference type="AlphaFoldDB" id="M9RRJ0"/>
<comment type="catalytic activity">
    <reaction evidence="1 11 13">
        <text>Release of N-terminal proline from a peptide.</text>
        <dbReference type="EC" id="3.4.11.5"/>
    </reaction>
</comment>
<dbReference type="InterPro" id="IPR005944">
    <property type="entry name" value="Pro_iminopeptidase"/>
</dbReference>
<dbReference type="InterPro" id="IPR029058">
    <property type="entry name" value="AB_hydrolase_fold"/>
</dbReference>
<evidence type="ECO:0000256" key="3">
    <source>
        <dbReference type="ARBA" id="ARBA00010088"/>
    </source>
</evidence>
<evidence type="ECO:0000256" key="12">
    <source>
        <dbReference type="PIRSR" id="PIRSR006431-1"/>
    </source>
</evidence>
<feature type="active site" description="Proton donor" evidence="12">
    <location>
        <position position="314"/>
    </location>
</feature>
<keyword evidence="16" id="KW-1185">Reference proteome</keyword>
<evidence type="ECO:0000256" key="1">
    <source>
        <dbReference type="ARBA" id="ARBA00001585"/>
    </source>
</evidence>
<feature type="active site" evidence="12">
    <location>
        <position position="286"/>
    </location>
</feature>
<dbReference type="Pfam" id="PF00561">
    <property type="entry name" value="Abhydrolase_1"/>
    <property type="match status" value="1"/>
</dbReference>
<dbReference type="KEGG" id="oar:OA238_c44640"/>
<evidence type="ECO:0000256" key="7">
    <source>
        <dbReference type="ARBA" id="ARBA00022490"/>
    </source>
</evidence>
<evidence type="ECO:0000256" key="11">
    <source>
        <dbReference type="PIRNR" id="PIRNR006431"/>
    </source>
</evidence>
<feature type="active site" description="Nucleophile" evidence="12">
    <location>
        <position position="132"/>
    </location>
</feature>
<proteinExistence type="inferred from homology"/>
<dbReference type="PANTHER" id="PTHR43722">
    <property type="entry name" value="PROLINE IMINOPEPTIDASE"/>
    <property type="match status" value="1"/>
</dbReference>
<dbReference type="GO" id="GO:0005737">
    <property type="term" value="C:cytoplasm"/>
    <property type="evidence" value="ECO:0007669"/>
    <property type="project" value="UniProtKB-SubCell"/>
</dbReference>
<dbReference type="STRING" id="391616.OA238_c44640"/>
<dbReference type="SUPFAM" id="SSF53474">
    <property type="entry name" value="alpha/beta-Hydrolases"/>
    <property type="match status" value="1"/>
</dbReference>
<comment type="subcellular location">
    <subcellularLocation>
        <location evidence="2 11">Cytoplasm</location>
    </subcellularLocation>
</comment>
<dbReference type="EMBL" id="CP003742">
    <property type="protein sequence ID" value="AGI74343.1"/>
    <property type="molecule type" value="Genomic_DNA"/>
</dbReference>
<dbReference type="MEROPS" id="S33.001"/>
<evidence type="ECO:0000313" key="15">
    <source>
        <dbReference type="EMBL" id="AGI74343.1"/>
    </source>
</evidence>
<comment type="similarity">
    <text evidence="3 11 13">Belongs to the peptidase S33 family.</text>
</comment>
<dbReference type="PIRSF" id="PIRSF006431">
    <property type="entry name" value="Pept_S33"/>
    <property type="match status" value="1"/>
</dbReference>
<sequence>MGIRSISLYRLDMDKASGQKRAVSHLYAPIDPFDQQMLDVGDGHRIYVEQCGNPDGIPVVVFHGGPGGGCSPMMRRYFNPAVYRIILFDQRGCGRSRPHASVENNTTWHLVADIELIRTTLGIADWVVFGGSWGATLALIYAQAHPEHVLHLVLRGVFLSTQRELDWFYGGGAGAFWPEVWENFENLIPVEERGDMIAAYHRRLFSGDAMIETRYARAWAGWENALASIDSTGAGGSGPAEYARAFARLENHYFSHGCFLTAEQQILNNMDKIAHIPGIIVQGRFDMICPPVSAHTLADLWPASRLIMVPKAGHALSEPGISAELVLSMDAIAITKMITN</sequence>
<dbReference type="EC" id="3.4.11.5" evidence="4 11"/>
<dbReference type="PANTHER" id="PTHR43722:SF1">
    <property type="entry name" value="PROLINE IMINOPEPTIDASE"/>
    <property type="match status" value="1"/>
</dbReference>
<accession>M9RRJ0</accession>
<dbReference type="InterPro" id="IPR002410">
    <property type="entry name" value="Peptidase_S33"/>
</dbReference>
<name>M9RRJ0_9RHOB</name>
<evidence type="ECO:0000256" key="9">
    <source>
        <dbReference type="ARBA" id="ARBA00022801"/>
    </source>
</evidence>
<evidence type="ECO:0000256" key="10">
    <source>
        <dbReference type="ARBA" id="ARBA00029605"/>
    </source>
</evidence>
<keyword evidence="7 11" id="KW-0963">Cytoplasm</keyword>